<dbReference type="Pfam" id="PF08666">
    <property type="entry name" value="SAF"/>
    <property type="match status" value="1"/>
</dbReference>
<dbReference type="EMBL" id="LRAD01000053">
    <property type="protein sequence ID" value="KXZ58749.1"/>
    <property type="molecule type" value="Genomic_DNA"/>
</dbReference>
<feature type="region of interest" description="Disordered" evidence="1">
    <location>
        <begin position="1"/>
        <end position="34"/>
    </location>
</feature>
<dbReference type="STRING" id="36807.Mlaev_02452"/>
<proteinExistence type="predicted"/>
<feature type="compositionally biased region" description="Basic and acidic residues" evidence="1">
    <location>
        <begin position="1"/>
        <end position="22"/>
    </location>
</feature>
<organism evidence="4 5">
    <name type="scientific">Microbacterium laevaniformans</name>
    <dbReference type="NCBI Taxonomy" id="36807"/>
    <lineage>
        <taxon>Bacteria</taxon>
        <taxon>Bacillati</taxon>
        <taxon>Actinomycetota</taxon>
        <taxon>Actinomycetes</taxon>
        <taxon>Micrococcales</taxon>
        <taxon>Microbacteriaceae</taxon>
        <taxon>Microbacterium</taxon>
    </lineage>
</organism>
<dbReference type="SMART" id="SM00858">
    <property type="entry name" value="SAF"/>
    <property type="match status" value="1"/>
</dbReference>
<evidence type="ECO:0000313" key="4">
    <source>
        <dbReference type="EMBL" id="KXZ58749.1"/>
    </source>
</evidence>
<keyword evidence="2" id="KW-0472">Membrane</keyword>
<feature type="transmembrane region" description="Helical" evidence="2">
    <location>
        <begin position="37"/>
        <end position="57"/>
    </location>
</feature>
<keyword evidence="2" id="KW-1133">Transmembrane helix</keyword>
<dbReference type="AlphaFoldDB" id="A0A150H9H7"/>
<dbReference type="RefSeq" id="WP_061683598.1">
    <property type="nucleotide sequence ID" value="NZ_LRAD01000053.1"/>
</dbReference>
<evidence type="ECO:0000259" key="3">
    <source>
        <dbReference type="SMART" id="SM00858"/>
    </source>
</evidence>
<dbReference type="Proteomes" id="UP000075357">
    <property type="component" value="Unassembled WGS sequence"/>
</dbReference>
<dbReference type="PATRIC" id="fig|36807.3.peg.2495"/>
<feature type="domain" description="SAF" evidence="3">
    <location>
        <begin position="64"/>
        <end position="127"/>
    </location>
</feature>
<evidence type="ECO:0000256" key="2">
    <source>
        <dbReference type="SAM" id="Phobius"/>
    </source>
</evidence>
<comment type="caution">
    <text evidence="4">The sequence shown here is derived from an EMBL/GenBank/DDBJ whole genome shotgun (WGS) entry which is preliminary data.</text>
</comment>
<evidence type="ECO:0000313" key="5">
    <source>
        <dbReference type="Proteomes" id="UP000075357"/>
    </source>
</evidence>
<dbReference type="Gene3D" id="3.90.1210.10">
    <property type="entry name" value="Antifreeze-like/N-acetylneuraminic acid synthase C-terminal domain"/>
    <property type="match status" value="1"/>
</dbReference>
<name>A0A150H9H7_9MICO</name>
<dbReference type="CDD" id="cd11614">
    <property type="entry name" value="SAF_CpaB_FlgA_like"/>
    <property type="match status" value="1"/>
</dbReference>
<evidence type="ECO:0000256" key="1">
    <source>
        <dbReference type="SAM" id="MobiDB-lite"/>
    </source>
</evidence>
<protein>
    <submittedName>
        <fullName evidence="4">SAF domain protein</fullName>
    </submittedName>
</protein>
<reference evidence="4 5" key="1">
    <citation type="submission" date="2016-01" db="EMBL/GenBank/DDBJ databases">
        <title>Draft genome sequences of Microbacterium laevaniformans LCDC 91-0039 and the type strain of Microbacterium hominis LCDC 84-209.</title>
        <authorList>
            <person name="Bernier A.-M."/>
            <person name="Bernard K."/>
        </authorList>
    </citation>
    <scope>NUCLEOTIDE SEQUENCE [LARGE SCALE GENOMIC DNA]</scope>
    <source>
        <strain evidence="4 5">LCDC 91-0039</strain>
    </source>
</reference>
<gene>
    <name evidence="4" type="ORF">Mlaev_02452</name>
</gene>
<sequence>MVTETEPKRRQKPEPAEKKPKGEQLTPPPTRSRRRPAVIAAGVALVIVGALGSWWYASSARVTTTVFVTSGEITRGETIESQDLTTLELDGRQNTDAYTVEQSTDVIGKIATVDLPAGSLITPRVLGSTLAIEDGQSLVGFTLTGAQMPSYPLAAGDQVRIVDTPVAQGDPPADTPQTFPATVFSVVRDADNQQWVVNVIVPRAQAADLAARAATGRVALVLDGGQ</sequence>
<accession>A0A150H9H7</accession>
<keyword evidence="2" id="KW-0812">Transmembrane</keyword>
<keyword evidence="5" id="KW-1185">Reference proteome</keyword>
<dbReference type="InterPro" id="IPR013974">
    <property type="entry name" value="SAF"/>
</dbReference>